<dbReference type="EnsemblPlants" id="Zm00001eb234480_T001">
    <property type="protein sequence ID" value="Zm00001eb234480_P001"/>
    <property type="gene ID" value="Zm00001eb234480"/>
</dbReference>
<sequence length="122" mass="13349">MELAASLCLSSSTFTLLLMVGQPRRCCYLVVASWPDLVIASALLPCSSPIVALSAPASLFPGWWPPYLRSPVLEPCRRPPCLRPPHHTQLLACVQLLFAASCAVQQRAPYRARGRGQSYHSC</sequence>
<dbReference type="Proteomes" id="UP000007305">
    <property type="component" value="Chromosome 5"/>
</dbReference>
<evidence type="ECO:0000313" key="1">
    <source>
        <dbReference type="EnsemblPlants" id="Zm00001eb234480_P001"/>
    </source>
</evidence>
<proteinExistence type="predicted"/>
<dbReference type="Gramene" id="Zm00001eb234480_T001">
    <property type="protein sequence ID" value="Zm00001eb234480_P001"/>
    <property type="gene ID" value="Zm00001eb234480"/>
</dbReference>
<keyword evidence="2" id="KW-1185">Reference proteome</keyword>
<reference evidence="1" key="3">
    <citation type="submission" date="2021-05" db="UniProtKB">
        <authorList>
            <consortium name="EnsemblPlants"/>
        </authorList>
    </citation>
    <scope>IDENTIFICATION</scope>
    <source>
        <strain evidence="1">cv. B73</strain>
    </source>
</reference>
<reference evidence="2" key="1">
    <citation type="journal article" date="2009" name="Science">
        <title>The B73 maize genome: complexity, diversity, and dynamics.</title>
        <authorList>
            <person name="Schnable P.S."/>
            <person name="Ware D."/>
            <person name="Fulton R.S."/>
            <person name="Stein J.C."/>
            <person name="Wei F."/>
            <person name="Pasternak S."/>
            <person name="Liang C."/>
            <person name="Zhang J."/>
            <person name="Fulton L."/>
            <person name="Graves T.A."/>
            <person name="Minx P."/>
            <person name="Reily A.D."/>
            <person name="Courtney L."/>
            <person name="Kruchowski S.S."/>
            <person name="Tomlinson C."/>
            <person name="Strong C."/>
            <person name="Delehaunty K."/>
            <person name="Fronick C."/>
            <person name="Courtney B."/>
            <person name="Rock S.M."/>
            <person name="Belter E."/>
            <person name="Du F."/>
            <person name="Kim K."/>
            <person name="Abbott R.M."/>
            <person name="Cotton M."/>
            <person name="Levy A."/>
            <person name="Marchetto P."/>
            <person name="Ochoa K."/>
            <person name="Jackson S.M."/>
            <person name="Gillam B."/>
            <person name="Chen W."/>
            <person name="Yan L."/>
            <person name="Higginbotham J."/>
            <person name="Cardenas M."/>
            <person name="Waligorski J."/>
            <person name="Applebaum E."/>
            <person name="Phelps L."/>
            <person name="Falcone J."/>
            <person name="Kanchi K."/>
            <person name="Thane T."/>
            <person name="Scimone A."/>
            <person name="Thane N."/>
            <person name="Henke J."/>
            <person name="Wang T."/>
            <person name="Ruppert J."/>
            <person name="Shah N."/>
            <person name="Rotter K."/>
            <person name="Hodges J."/>
            <person name="Ingenthron E."/>
            <person name="Cordes M."/>
            <person name="Kohlberg S."/>
            <person name="Sgro J."/>
            <person name="Delgado B."/>
            <person name="Mead K."/>
            <person name="Chinwalla A."/>
            <person name="Leonard S."/>
            <person name="Crouse K."/>
            <person name="Collura K."/>
            <person name="Kudrna D."/>
            <person name="Currie J."/>
            <person name="He R."/>
            <person name="Angelova A."/>
            <person name="Rajasekar S."/>
            <person name="Mueller T."/>
            <person name="Lomeli R."/>
            <person name="Scara G."/>
            <person name="Ko A."/>
            <person name="Delaney K."/>
            <person name="Wissotski M."/>
            <person name="Lopez G."/>
            <person name="Campos D."/>
            <person name="Braidotti M."/>
            <person name="Ashley E."/>
            <person name="Golser W."/>
            <person name="Kim H."/>
            <person name="Lee S."/>
            <person name="Lin J."/>
            <person name="Dujmic Z."/>
            <person name="Kim W."/>
            <person name="Talag J."/>
            <person name="Zuccolo A."/>
            <person name="Fan C."/>
            <person name="Sebastian A."/>
            <person name="Kramer M."/>
            <person name="Spiegel L."/>
            <person name="Nascimento L."/>
            <person name="Zutavern T."/>
            <person name="Miller B."/>
            <person name="Ambroise C."/>
            <person name="Muller S."/>
            <person name="Spooner W."/>
            <person name="Narechania A."/>
            <person name="Ren L."/>
            <person name="Wei S."/>
            <person name="Kumari S."/>
            <person name="Faga B."/>
            <person name="Levy M.J."/>
            <person name="McMahan L."/>
            <person name="Van Buren P."/>
            <person name="Vaughn M.W."/>
            <person name="Ying K."/>
            <person name="Yeh C.-T."/>
            <person name="Emrich S.J."/>
            <person name="Jia Y."/>
            <person name="Kalyanaraman A."/>
            <person name="Hsia A.-P."/>
            <person name="Barbazuk W.B."/>
            <person name="Baucom R.S."/>
            <person name="Brutnell T.P."/>
            <person name="Carpita N.C."/>
            <person name="Chaparro C."/>
            <person name="Chia J.-M."/>
            <person name="Deragon J.-M."/>
            <person name="Estill J.C."/>
            <person name="Fu Y."/>
            <person name="Jeddeloh J.A."/>
            <person name="Han Y."/>
            <person name="Lee H."/>
            <person name="Li P."/>
            <person name="Lisch D.R."/>
            <person name="Liu S."/>
            <person name="Liu Z."/>
            <person name="Nagel D.H."/>
            <person name="McCann M.C."/>
            <person name="SanMiguel P."/>
            <person name="Myers A.M."/>
            <person name="Nettleton D."/>
            <person name="Nguyen J."/>
            <person name="Penning B.W."/>
            <person name="Ponnala L."/>
            <person name="Schneider K.L."/>
            <person name="Schwartz D.C."/>
            <person name="Sharma A."/>
            <person name="Soderlund C."/>
            <person name="Springer N.M."/>
            <person name="Sun Q."/>
            <person name="Wang H."/>
            <person name="Waterman M."/>
            <person name="Westerman R."/>
            <person name="Wolfgruber T.K."/>
            <person name="Yang L."/>
            <person name="Yu Y."/>
            <person name="Zhang L."/>
            <person name="Zhou S."/>
            <person name="Zhu Q."/>
            <person name="Bennetzen J.L."/>
            <person name="Dawe R.K."/>
            <person name="Jiang J."/>
            <person name="Jiang N."/>
            <person name="Presting G.G."/>
            <person name="Wessler S.R."/>
            <person name="Aluru S."/>
            <person name="Martienssen R.A."/>
            <person name="Clifton S.W."/>
            <person name="McCombie W.R."/>
            <person name="Wing R.A."/>
            <person name="Wilson R.K."/>
        </authorList>
    </citation>
    <scope>NUCLEOTIDE SEQUENCE [LARGE SCALE GENOMIC DNA]</scope>
    <source>
        <strain evidence="2">cv. B73</strain>
    </source>
</reference>
<evidence type="ECO:0000313" key="2">
    <source>
        <dbReference type="Proteomes" id="UP000007305"/>
    </source>
</evidence>
<accession>A0A804PGP0</accession>
<reference evidence="1" key="2">
    <citation type="submission" date="2019-07" db="EMBL/GenBank/DDBJ databases">
        <authorList>
            <person name="Seetharam A."/>
            <person name="Woodhouse M."/>
            <person name="Cannon E."/>
        </authorList>
    </citation>
    <scope>NUCLEOTIDE SEQUENCE [LARGE SCALE GENOMIC DNA]</scope>
    <source>
        <strain evidence="1">cv. B73</strain>
    </source>
</reference>
<organism evidence="1 2">
    <name type="scientific">Zea mays</name>
    <name type="common">Maize</name>
    <dbReference type="NCBI Taxonomy" id="4577"/>
    <lineage>
        <taxon>Eukaryota</taxon>
        <taxon>Viridiplantae</taxon>
        <taxon>Streptophyta</taxon>
        <taxon>Embryophyta</taxon>
        <taxon>Tracheophyta</taxon>
        <taxon>Spermatophyta</taxon>
        <taxon>Magnoliopsida</taxon>
        <taxon>Liliopsida</taxon>
        <taxon>Poales</taxon>
        <taxon>Poaceae</taxon>
        <taxon>PACMAD clade</taxon>
        <taxon>Panicoideae</taxon>
        <taxon>Andropogonodae</taxon>
        <taxon>Andropogoneae</taxon>
        <taxon>Tripsacinae</taxon>
        <taxon>Zea</taxon>
    </lineage>
</organism>
<name>A0A804PGP0_MAIZE</name>
<dbReference type="InParanoid" id="A0A804PGP0"/>
<protein>
    <submittedName>
        <fullName evidence="1">Uncharacterized protein</fullName>
    </submittedName>
</protein>
<dbReference type="AlphaFoldDB" id="A0A804PGP0"/>